<keyword evidence="13" id="KW-1185">Reference proteome</keyword>
<feature type="domain" description="N-acetyltransferase" evidence="11">
    <location>
        <begin position="594"/>
        <end position="731"/>
    </location>
</feature>
<dbReference type="InterPro" id="IPR027417">
    <property type="entry name" value="P-loop_NTPase"/>
</dbReference>
<dbReference type="Pfam" id="PF13718">
    <property type="entry name" value="GNAT_acetyltr_2"/>
    <property type="match status" value="2"/>
</dbReference>
<dbReference type="OrthoDB" id="10067491at2759"/>
<evidence type="ECO:0000256" key="7">
    <source>
        <dbReference type="ARBA" id="ARBA00023315"/>
    </source>
</evidence>
<dbReference type="SUPFAM" id="SSF55729">
    <property type="entry name" value="Acyl-CoA N-acyltransferases (Nat)"/>
    <property type="match status" value="1"/>
</dbReference>
<evidence type="ECO:0000313" key="13">
    <source>
        <dbReference type="Proteomes" id="UP000030750"/>
    </source>
</evidence>
<dbReference type="InterPro" id="IPR007807">
    <property type="entry name" value="TcmA/NAT10_helicase"/>
</dbReference>
<dbReference type="InterPro" id="IPR016181">
    <property type="entry name" value="Acyl_CoA_acyltransferase"/>
</dbReference>
<keyword evidence="10" id="KW-0472">Membrane</keyword>
<evidence type="ECO:0000256" key="8">
    <source>
        <dbReference type="SAM" id="Coils"/>
    </source>
</evidence>
<dbReference type="CDD" id="cd02440">
    <property type="entry name" value="AdoMet_MTases"/>
    <property type="match status" value="1"/>
</dbReference>
<gene>
    <name evidence="12" type="ORF">EBH_0000940</name>
</gene>
<evidence type="ECO:0000256" key="10">
    <source>
        <dbReference type="SAM" id="Phobius"/>
    </source>
</evidence>
<dbReference type="GO" id="GO:0005524">
    <property type="term" value="F:ATP binding"/>
    <property type="evidence" value="ECO:0007669"/>
    <property type="project" value="UniProtKB-KW"/>
</dbReference>
<dbReference type="PANTHER" id="PTHR10925">
    <property type="entry name" value="N-ACETYLTRANSFERASE 10"/>
    <property type="match status" value="1"/>
</dbReference>
<dbReference type="VEuPathDB" id="ToxoDB:EBH_0000940"/>
<proteinExistence type="predicted"/>
<keyword evidence="10" id="KW-1133">Transmembrane helix</keyword>
<reference evidence="12" key="2">
    <citation type="submission" date="2013-10" db="EMBL/GenBank/DDBJ databases">
        <authorList>
            <person name="Aslett M."/>
        </authorList>
    </citation>
    <scope>NUCLEOTIDE SEQUENCE [LARGE SCALE GENOMIC DNA]</scope>
    <source>
        <strain evidence="12">Houghton</strain>
    </source>
</reference>
<feature type="compositionally biased region" description="Acidic residues" evidence="9">
    <location>
        <begin position="729"/>
        <end position="749"/>
    </location>
</feature>
<keyword evidence="3" id="KW-0808">Transferase</keyword>
<keyword evidence="10" id="KW-0812">Transmembrane</keyword>
<accession>U6LN10</accession>
<dbReference type="Proteomes" id="UP000030750">
    <property type="component" value="Unassembled WGS sequence"/>
</dbReference>
<feature type="compositionally biased region" description="Basic residues" evidence="9">
    <location>
        <begin position="766"/>
        <end position="778"/>
    </location>
</feature>
<comment type="subcellular location">
    <subcellularLocation>
        <location evidence="1">Nucleus</location>
        <location evidence="1">Nucleolus</location>
    </subcellularLocation>
</comment>
<dbReference type="EMBL" id="HG712906">
    <property type="protein sequence ID" value="CDJ51536.1"/>
    <property type="molecule type" value="Genomic_DNA"/>
</dbReference>
<dbReference type="InterPro" id="IPR032672">
    <property type="entry name" value="TmcA/NAT10/Kre33"/>
</dbReference>
<dbReference type="Gene3D" id="3.40.50.300">
    <property type="entry name" value="P-loop containing nucleotide triphosphate hydrolases"/>
    <property type="match status" value="2"/>
</dbReference>
<dbReference type="Pfam" id="PF13725">
    <property type="entry name" value="tRNA_bind_2"/>
    <property type="match status" value="1"/>
</dbReference>
<dbReference type="PANTHER" id="PTHR10925:SF5">
    <property type="entry name" value="RNA CYTIDINE ACETYLTRANSFERASE"/>
    <property type="match status" value="1"/>
</dbReference>
<evidence type="ECO:0000256" key="1">
    <source>
        <dbReference type="ARBA" id="ARBA00004604"/>
    </source>
</evidence>
<dbReference type="Gene3D" id="3.40.50.150">
    <property type="entry name" value="Vaccinia Virus protein VP39"/>
    <property type="match status" value="1"/>
</dbReference>
<evidence type="ECO:0000256" key="6">
    <source>
        <dbReference type="ARBA" id="ARBA00022840"/>
    </source>
</evidence>
<dbReference type="InterPro" id="IPR000182">
    <property type="entry name" value="GNAT_dom"/>
</dbReference>
<sequence length="1258" mass="134501">MQVDRGYFVKQDPYLDSPQPIGFSATISAPHMHAIALDQLADKLNRGSRALDVGSGTGYLTVCMALMVGAAEEGGGIAIGMDYIQGLVDLSRKNVAAAFPQLLQSPNFELIKGDGWAGGPSWGAPYDAIHVGAAAAAVPAALLQQLAAGGKMVIPVECSRGRITLEGLRAWLTAAVFDLDPSVGVLCCIRVHCQRCLILDDELNILPINGGLALNPSAPEALQQEQQLQQLQQQQQQQLQQIQEKALLAPPLAALVKLCATPDQANAVIAFLDCLCSCSSFRSTLQQQEANQQQTAAAASTTEGAGKPAAAAAARGAAAAAYQTVALTAARGRGKSAALGLAVAAAVSLGVSSTFVCAPSAENVQTLFEFVQKGLLAMGLREQADFQVSVETVGSGRRGPQVGAPASGPFTLLVSSTVKGYGFQDLGFRVQCSGSLHGDCIIYGPYTVLLSSTVNGYEGTGRSLSLKLLADLRRGGRVSFGDKGDKQLRRQLKELSLSTPIRYSAGDEVEKWLNQLLCLDTPESPALDPQKGLPSVSSCSLYLVNRDALFSYHPASEGFLHCLQSLFVSSHYKNCPNDLQLLADAPAHLLFVFLKTVQDKQDTLPDIYCAIQVAIEGGLSRGAIREALGRGLRPAGDLLPWTLAQSFGDEDVGLLTGARIVRIAVHPSLQRMGFGSAALQQLIDFFEGKGLSLQEPPEFAAFARAKQQQQQQGKGKKEKKGRVSALDKDIEDFDAEAGATDEESEEETERETKEETDSETEETTAKAKKRKKEKRLAKKQAAASAEEAGAKESRAGLSLREITYEQLQQQQEQASAALPLLFPCSRSRPPFSVDYMGVAFGLTEPLLRFWARKGFVAVYLRQQPNDVTGEHSCIMLRPTAAEAAAAAAAAGGAVGDGETAAGKEAAYRSRLYEGIDAEGEAAQRGAADPQWVSLFAADFRRRFIQLLGGPFRRLPVSLALATASGGPQDARGAPDGFLPPLDAKQAERGCPCIAIRDQREGGAVVIEAKVLNFFTFHDLGRLQQYAQQLADLPLIMDLIPQLCLLFFSQRLTPLHLSFLQAATLLGLGGQRKQPDELAEEFQVPVHQILALFNKAAVKLHQHLRGLLEAEEAANFTKASTRRVAIKQGEAVGEGGPQVPLGEEQQAAAAAVLQQQALQLKKIKEALGPDAVEKYGVTHYTKEEIVGATKGREVSGEIFSCLLLFLSLPSKCHLSPLLFASFFSLSIVESLSPVLAFAISVIAFVFVFFFVSFSCSVSP</sequence>
<dbReference type="Pfam" id="PF05127">
    <property type="entry name" value="NAT10_TcmA_helicase"/>
    <property type="match status" value="2"/>
</dbReference>
<protein>
    <submittedName>
        <fullName evidence="12">UPF0202 family protein, putative</fullName>
    </submittedName>
</protein>
<keyword evidence="7" id="KW-0012">Acyltransferase</keyword>
<dbReference type="GO" id="GO:0000049">
    <property type="term" value="F:tRNA binding"/>
    <property type="evidence" value="ECO:0007669"/>
    <property type="project" value="TreeGrafter"/>
</dbReference>
<dbReference type="Pfam" id="PF01135">
    <property type="entry name" value="PCMT"/>
    <property type="match status" value="1"/>
</dbReference>
<dbReference type="GO" id="GO:1990883">
    <property type="term" value="F:18S rRNA cytidine N-acetyltransferase activity"/>
    <property type="evidence" value="ECO:0007669"/>
    <property type="project" value="TreeGrafter"/>
</dbReference>
<feature type="coiled-coil region" evidence="8">
    <location>
        <begin position="221"/>
        <end position="248"/>
    </location>
</feature>
<evidence type="ECO:0000256" key="4">
    <source>
        <dbReference type="ARBA" id="ARBA00022694"/>
    </source>
</evidence>
<evidence type="ECO:0000256" key="2">
    <source>
        <dbReference type="ARBA" id="ARBA00022552"/>
    </source>
</evidence>
<dbReference type="AlphaFoldDB" id="U6LN10"/>
<dbReference type="CDD" id="cd04301">
    <property type="entry name" value="NAT_SF"/>
    <property type="match status" value="1"/>
</dbReference>
<evidence type="ECO:0000256" key="9">
    <source>
        <dbReference type="SAM" id="MobiDB-lite"/>
    </source>
</evidence>
<organism evidence="12 13">
    <name type="scientific">Eimeria brunetti</name>
    <dbReference type="NCBI Taxonomy" id="51314"/>
    <lineage>
        <taxon>Eukaryota</taxon>
        <taxon>Sar</taxon>
        <taxon>Alveolata</taxon>
        <taxon>Apicomplexa</taxon>
        <taxon>Conoidasida</taxon>
        <taxon>Coccidia</taxon>
        <taxon>Eucoccidiorida</taxon>
        <taxon>Eimeriorina</taxon>
        <taxon>Eimeriidae</taxon>
        <taxon>Eimeria</taxon>
    </lineage>
</organism>
<dbReference type="GO" id="GO:0005730">
    <property type="term" value="C:nucleolus"/>
    <property type="evidence" value="ECO:0007669"/>
    <property type="project" value="UniProtKB-SubCell"/>
</dbReference>
<dbReference type="GO" id="GO:0008033">
    <property type="term" value="P:tRNA processing"/>
    <property type="evidence" value="ECO:0007669"/>
    <property type="project" value="UniProtKB-KW"/>
</dbReference>
<keyword evidence="2" id="KW-0698">rRNA processing</keyword>
<name>U6LN10_9EIME</name>
<keyword evidence="6" id="KW-0067">ATP-binding</keyword>
<dbReference type="InterPro" id="IPR029063">
    <property type="entry name" value="SAM-dependent_MTases_sf"/>
</dbReference>
<evidence type="ECO:0000256" key="5">
    <source>
        <dbReference type="ARBA" id="ARBA00022741"/>
    </source>
</evidence>
<keyword evidence="8" id="KW-0175">Coiled coil</keyword>
<evidence type="ECO:0000313" key="12">
    <source>
        <dbReference type="EMBL" id="CDJ51536.1"/>
    </source>
</evidence>
<evidence type="ECO:0000259" key="11">
    <source>
        <dbReference type="PROSITE" id="PS51186"/>
    </source>
</evidence>
<feature type="transmembrane region" description="Helical" evidence="10">
    <location>
        <begin position="1233"/>
        <end position="1252"/>
    </location>
</feature>
<reference evidence="12" key="1">
    <citation type="submission" date="2013-10" db="EMBL/GenBank/DDBJ databases">
        <title>Genomic analysis of the causative agents of coccidiosis in chickens.</title>
        <authorList>
            <person name="Reid A.J."/>
            <person name="Blake D."/>
            <person name="Billington K."/>
            <person name="Browne H."/>
            <person name="Dunn M."/>
            <person name="Hung S."/>
            <person name="Kawahara F."/>
            <person name="Miranda-Saavedra D."/>
            <person name="Mourier T."/>
            <person name="Nagra H."/>
            <person name="Otto T.D."/>
            <person name="Rawlings N."/>
            <person name="Sanchez A."/>
            <person name="Sanders M."/>
            <person name="Subramaniam C."/>
            <person name="Tay Y."/>
            <person name="Dear P."/>
            <person name="Doerig C."/>
            <person name="Gruber A."/>
            <person name="Parkinson J."/>
            <person name="Shirley M."/>
            <person name="Wan K.L."/>
            <person name="Berriman M."/>
            <person name="Tomley F."/>
            <person name="Pain A."/>
        </authorList>
    </citation>
    <scope>NUCLEOTIDE SEQUENCE [LARGE SCALE GENOMIC DNA]</scope>
    <source>
        <strain evidence="12">Houghton</strain>
    </source>
</reference>
<dbReference type="PROSITE" id="PS51186">
    <property type="entry name" value="GNAT"/>
    <property type="match status" value="1"/>
</dbReference>
<keyword evidence="4" id="KW-0819">tRNA processing</keyword>
<dbReference type="InterPro" id="IPR027992">
    <property type="entry name" value="tRNA_bind_dom"/>
</dbReference>
<keyword evidence="5" id="KW-0547">Nucleotide-binding</keyword>
<dbReference type="GO" id="GO:0030686">
    <property type="term" value="C:90S preribosome"/>
    <property type="evidence" value="ECO:0007669"/>
    <property type="project" value="TreeGrafter"/>
</dbReference>
<dbReference type="SUPFAM" id="SSF53335">
    <property type="entry name" value="S-adenosyl-L-methionine-dependent methyltransferases"/>
    <property type="match status" value="1"/>
</dbReference>
<feature type="region of interest" description="Disordered" evidence="9">
    <location>
        <begin position="703"/>
        <end position="794"/>
    </location>
</feature>
<dbReference type="GO" id="GO:1904812">
    <property type="term" value="P:rRNA acetylation involved in maturation of SSU-rRNA"/>
    <property type="evidence" value="ECO:0007669"/>
    <property type="project" value="TreeGrafter"/>
</dbReference>
<dbReference type="Gene3D" id="3.40.630.30">
    <property type="match status" value="2"/>
</dbReference>
<evidence type="ECO:0000256" key="3">
    <source>
        <dbReference type="ARBA" id="ARBA00022679"/>
    </source>
</evidence>